<organism evidence="1 2">
    <name type="scientific">Paraburkholderia dinghuensis</name>
    <dbReference type="NCBI Taxonomy" id="2305225"/>
    <lineage>
        <taxon>Bacteria</taxon>
        <taxon>Pseudomonadati</taxon>
        <taxon>Pseudomonadota</taxon>
        <taxon>Betaproteobacteria</taxon>
        <taxon>Burkholderiales</taxon>
        <taxon>Burkholderiaceae</taxon>
        <taxon>Paraburkholderia</taxon>
    </lineage>
</organism>
<dbReference type="AlphaFoldDB" id="A0A3N6PQK4"/>
<evidence type="ECO:0000313" key="2">
    <source>
        <dbReference type="Proteomes" id="UP000272778"/>
    </source>
</evidence>
<keyword evidence="2" id="KW-1185">Reference proteome</keyword>
<proteinExistence type="predicted"/>
<dbReference type="RefSeq" id="WP_124152576.1">
    <property type="nucleotide sequence ID" value="NZ_RQIS01000014.1"/>
</dbReference>
<dbReference type="OrthoDB" id="112741at2"/>
<dbReference type="Proteomes" id="UP000272778">
    <property type="component" value="Unassembled WGS sequence"/>
</dbReference>
<sequence length="92" mass="10235">MTGGLLRLQFGSRDAFVYETDATRARGRILAANHYLRKLGASPQPAGANPGADNAKSLVMKVVVPVRRRIVRNLDRVRRSREMERNFDAGTP</sequence>
<dbReference type="EMBL" id="RQIS01000014">
    <property type="protein sequence ID" value="RQH04130.1"/>
    <property type="molecule type" value="Genomic_DNA"/>
</dbReference>
<comment type="caution">
    <text evidence="1">The sequence shown here is derived from an EMBL/GenBank/DDBJ whole genome shotgun (WGS) entry which is preliminary data.</text>
</comment>
<protein>
    <submittedName>
        <fullName evidence="1">Uncharacterized protein</fullName>
    </submittedName>
</protein>
<accession>A0A3N6PQK4</accession>
<reference evidence="1 2" key="1">
    <citation type="submission" date="2018-11" db="EMBL/GenBank/DDBJ databases">
        <title>Paraburkholderia sp. DHOA04, isolated from soil.</title>
        <authorList>
            <person name="Gao Z.-H."/>
            <person name="Qiu L.-H."/>
            <person name="Fu J.-C."/>
        </authorList>
    </citation>
    <scope>NUCLEOTIDE SEQUENCE [LARGE SCALE GENOMIC DNA]</scope>
    <source>
        <strain evidence="1 2">DHOA04</strain>
    </source>
</reference>
<evidence type="ECO:0000313" key="1">
    <source>
        <dbReference type="EMBL" id="RQH04130.1"/>
    </source>
</evidence>
<gene>
    <name evidence="1" type="ORF">D1Y85_18715</name>
</gene>
<name>A0A3N6PQK4_9BURK</name>